<protein>
    <submittedName>
        <fullName evidence="2">Uncharacterized protein</fullName>
    </submittedName>
</protein>
<proteinExistence type="predicted"/>
<name>A0A6C0HW20_9ZZZZ</name>
<accession>A0A6C0HW20</accession>
<feature type="transmembrane region" description="Helical" evidence="1">
    <location>
        <begin position="83"/>
        <end position="102"/>
    </location>
</feature>
<sequence>MAETTSSTNMDVTTSSIPYQRKTAPYTPSSNYFKNIAIVSGVLALINIISSIIIISYFLLNKYKYIEIKTSPIHKNTETVNDYVRILTGIINILLIIIMLVITKEKDLNHLDSIEYKKYKKYYIGFLISSIITFIIIAIISFL</sequence>
<evidence type="ECO:0000256" key="1">
    <source>
        <dbReference type="SAM" id="Phobius"/>
    </source>
</evidence>
<feature type="transmembrane region" description="Helical" evidence="1">
    <location>
        <begin position="36"/>
        <end position="60"/>
    </location>
</feature>
<dbReference type="AlphaFoldDB" id="A0A6C0HW20"/>
<evidence type="ECO:0000313" key="2">
    <source>
        <dbReference type="EMBL" id="QHT84610.1"/>
    </source>
</evidence>
<organism evidence="2">
    <name type="scientific">viral metagenome</name>
    <dbReference type="NCBI Taxonomy" id="1070528"/>
    <lineage>
        <taxon>unclassified sequences</taxon>
        <taxon>metagenomes</taxon>
        <taxon>organismal metagenomes</taxon>
    </lineage>
</organism>
<reference evidence="2" key="1">
    <citation type="journal article" date="2020" name="Nature">
        <title>Giant virus diversity and host interactions through global metagenomics.</title>
        <authorList>
            <person name="Schulz F."/>
            <person name="Roux S."/>
            <person name="Paez-Espino D."/>
            <person name="Jungbluth S."/>
            <person name="Walsh D.A."/>
            <person name="Denef V.J."/>
            <person name="McMahon K.D."/>
            <person name="Konstantinidis K.T."/>
            <person name="Eloe-Fadrosh E.A."/>
            <person name="Kyrpides N.C."/>
            <person name="Woyke T."/>
        </authorList>
    </citation>
    <scope>NUCLEOTIDE SEQUENCE</scope>
    <source>
        <strain evidence="2">GVMAG-M-3300023184-177</strain>
    </source>
</reference>
<keyword evidence="1" id="KW-0472">Membrane</keyword>
<keyword evidence="1" id="KW-0812">Transmembrane</keyword>
<feature type="transmembrane region" description="Helical" evidence="1">
    <location>
        <begin position="122"/>
        <end position="142"/>
    </location>
</feature>
<dbReference type="EMBL" id="MN740021">
    <property type="protein sequence ID" value="QHT84610.1"/>
    <property type="molecule type" value="Genomic_DNA"/>
</dbReference>
<keyword evidence="1" id="KW-1133">Transmembrane helix</keyword>